<evidence type="ECO:0000259" key="3">
    <source>
        <dbReference type="Pfam" id="PF05065"/>
    </source>
</evidence>
<proteinExistence type="predicted"/>
<comment type="subcellular location">
    <subcellularLocation>
        <location evidence="1">Virion</location>
    </subcellularLocation>
</comment>
<keyword evidence="2" id="KW-0946">Virion</keyword>
<sequence length="351" mass="38644">MVQKHADDLNKKLDEINNVKTVPGPGDVANYGEGLAKAVTDMAMGAGSFKKLATYQFEGIMPHARKDISVTGSTVYEPMYVPGIIGPGERQMRIRDLLPRNRTSQNQVFFVLETALVDNAAPQTSLGATKGETTFQVTVDSETVQTIAHFIQVPLQLLDDIPALEDYTNGRMLFLLDQEEEDQLLYGDDTGANLNGLMTQAVAFDTTLLTELNVATPSDIDRLRCAIAQTNVAEYPATGIVMHTYNWAGIEMLKDSQLRYIFAMPQDRTVPRMWGLPVVGTSAMTSPDFLVGAFGLGAAIWDKQQSQISISTEDVDNFQKNMATIRAEERITLTVYRPSAFVEGDFDLTVT</sequence>
<dbReference type="EMBL" id="LAZR01045055">
    <property type="protein sequence ID" value="KKK99782.1"/>
    <property type="molecule type" value="Genomic_DNA"/>
</dbReference>
<dbReference type="GO" id="GO:0044423">
    <property type="term" value="C:virion component"/>
    <property type="evidence" value="ECO:0007669"/>
    <property type="project" value="UniProtKB-KW"/>
</dbReference>
<gene>
    <name evidence="4" type="ORF">LCGC14_2629280</name>
</gene>
<feature type="domain" description="Phage capsid-like C-terminal" evidence="3">
    <location>
        <begin position="81"/>
        <end position="345"/>
    </location>
</feature>
<dbReference type="Pfam" id="PF05065">
    <property type="entry name" value="Phage_capsid"/>
    <property type="match status" value="1"/>
</dbReference>
<name>A0A0F9A0M3_9ZZZZ</name>
<evidence type="ECO:0000256" key="1">
    <source>
        <dbReference type="ARBA" id="ARBA00004328"/>
    </source>
</evidence>
<dbReference type="AlphaFoldDB" id="A0A0F9A0M3"/>
<dbReference type="Gene3D" id="3.30.2320.10">
    <property type="entry name" value="hypothetical protein PF0899 domain"/>
    <property type="match status" value="1"/>
</dbReference>
<dbReference type="NCBIfam" id="TIGR01554">
    <property type="entry name" value="major_cap_HK97"/>
    <property type="match status" value="1"/>
</dbReference>
<accession>A0A0F9A0M3</accession>
<reference evidence="4" key="1">
    <citation type="journal article" date="2015" name="Nature">
        <title>Complex archaea that bridge the gap between prokaryotes and eukaryotes.</title>
        <authorList>
            <person name="Spang A."/>
            <person name="Saw J.H."/>
            <person name="Jorgensen S.L."/>
            <person name="Zaremba-Niedzwiedzka K."/>
            <person name="Martijn J."/>
            <person name="Lind A.E."/>
            <person name="van Eijk R."/>
            <person name="Schleper C."/>
            <person name="Guy L."/>
            <person name="Ettema T.J."/>
        </authorList>
    </citation>
    <scope>NUCLEOTIDE SEQUENCE</scope>
</reference>
<dbReference type="InterPro" id="IPR054612">
    <property type="entry name" value="Phage_capsid-like_C"/>
</dbReference>
<organism evidence="4">
    <name type="scientific">marine sediment metagenome</name>
    <dbReference type="NCBI Taxonomy" id="412755"/>
    <lineage>
        <taxon>unclassified sequences</taxon>
        <taxon>metagenomes</taxon>
        <taxon>ecological metagenomes</taxon>
    </lineage>
</organism>
<protein>
    <recommendedName>
        <fullName evidence="3">Phage capsid-like C-terminal domain-containing protein</fullName>
    </recommendedName>
</protein>
<evidence type="ECO:0000256" key="2">
    <source>
        <dbReference type="ARBA" id="ARBA00022844"/>
    </source>
</evidence>
<comment type="caution">
    <text evidence="4">The sequence shown here is derived from an EMBL/GenBank/DDBJ whole genome shotgun (WGS) entry which is preliminary data.</text>
</comment>
<evidence type="ECO:0000313" key="4">
    <source>
        <dbReference type="EMBL" id="KKK99782.1"/>
    </source>
</evidence>
<dbReference type="InterPro" id="IPR024455">
    <property type="entry name" value="Phage_capsid"/>
</dbReference>
<dbReference type="SUPFAM" id="SSF56563">
    <property type="entry name" value="Major capsid protein gp5"/>
    <property type="match status" value="1"/>
</dbReference>
<dbReference type="Gene3D" id="3.30.2400.10">
    <property type="entry name" value="Major capsid protein gp5"/>
    <property type="match status" value="1"/>
</dbReference>